<evidence type="ECO:0000256" key="4">
    <source>
        <dbReference type="ARBA" id="ARBA00023002"/>
    </source>
</evidence>
<dbReference type="InterPro" id="IPR006094">
    <property type="entry name" value="Oxid_FAD_bind_N"/>
</dbReference>
<dbReference type="EMBL" id="QAPF01000809">
    <property type="protein sequence ID" value="TEA09889.1"/>
    <property type="molecule type" value="Genomic_DNA"/>
</dbReference>
<evidence type="ECO:0000259" key="6">
    <source>
        <dbReference type="PROSITE" id="PS51387"/>
    </source>
</evidence>
<dbReference type="Gene3D" id="3.30.465.10">
    <property type="match status" value="1"/>
</dbReference>
<dbReference type="PANTHER" id="PTHR42973:SF54">
    <property type="entry name" value="FAD-BINDING PCMH-TYPE DOMAIN-CONTAINING PROTEIN"/>
    <property type="match status" value="1"/>
</dbReference>
<evidence type="ECO:0000256" key="2">
    <source>
        <dbReference type="ARBA" id="ARBA00022630"/>
    </source>
</evidence>
<dbReference type="SUPFAM" id="SSF56176">
    <property type="entry name" value="FAD-binding/transporter-associated domain-like"/>
    <property type="match status" value="1"/>
</dbReference>
<keyword evidence="2" id="KW-0285">Flavoprotein</keyword>
<dbReference type="Pfam" id="PF01565">
    <property type="entry name" value="FAD_binding_4"/>
    <property type="match status" value="1"/>
</dbReference>
<comment type="caution">
    <text evidence="7">The sequence shown here is derived from an EMBL/GenBank/DDBJ whole genome shotgun (WGS) entry which is preliminary data.</text>
</comment>
<organism evidence="7 8">
    <name type="scientific">Colletotrichum sidae</name>
    <dbReference type="NCBI Taxonomy" id="1347389"/>
    <lineage>
        <taxon>Eukaryota</taxon>
        <taxon>Fungi</taxon>
        <taxon>Dikarya</taxon>
        <taxon>Ascomycota</taxon>
        <taxon>Pezizomycotina</taxon>
        <taxon>Sordariomycetes</taxon>
        <taxon>Hypocreomycetidae</taxon>
        <taxon>Glomerellales</taxon>
        <taxon>Glomerellaceae</taxon>
        <taxon>Colletotrichum</taxon>
        <taxon>Colletotrichum orbiculare species complex</taxon>
    </lineage>
</organism>
<evidence type="ECO:0000256" key="1">
    <source>
        <dbReference type="ARBA" id="ARBA00005466"/>
    </source>
</evidence>
<evidence type="ECO:0000313" key="8">
    <source>
        <dbReference type="Proteomes" id="UP000295604"/>
    </source>
</evidence>
<keyword evidence="4" id="KW-0560">Oxidoreductase</keyword>
<dbReference type="InterPro" id="IPR050416">
    <property type="entry name" value="FAD-linked_Oxidoreductase"/>
</dbReference>
<reference evidence="7 8" key="1">
    <citation type="submission" date="2018-11" db="EMBL/GenBank/DDBJ databases">
        <title>Genome sequence and assembly of Colletotrichum sidae.</title>
        <authorList>
            <person name="Gan P."/>
            <person name="Shirasu K."/>
        </authorList>
    </citation>
    <scope>NUCLEOTIDE SEQUENCE [LARGE SCALE GENOMIC DNA]</scope>
    <source>
        <strain evidence="7 8">CBS 518.97</strain>
    </source>
</reference>
<accession>A0A4R8T0U9</accession>
<keyword evidence="7" id="KW-0503">Monooxygenase</keyword>
<dbReference type="AlphaFoldDB" id="A0A4R8T0U9"/>
<evidence type="ECO:0000313" key="7">
    <source>
        <dbReference type="EMBL" id="TEA09889.1"/>
    </source>
</evidence>
<protein>
    <submittedName>
        <fullName evidence="7">FAD-dependent monooxygenase yanF</fullName>
    </submittedName>
</protein>
<evidence type="ECO:0000256" key="3">
    <source>
        <dbReference type="ARBA" id="ARBA00022827"/>
    </source>
</evidence>
<gene>
    <name evidence="7" type="primary">yanF-2</name>
    <name evidence="7" type="ORF">C8034_v011546</name>
</gene>
<dbReference type="Proteomes" id="UP000295604">
    <property type="component" value="Unassembled WGS sequence"/>
</dbReference>
<dbReference type="InterPro" id="IPR036318">
    <property type="entry name" value="FAD-bd_PCMH-like_sf"/>
</dbReference>
<name>A0A4R8T0U9_9PEZI</name>
<comment type="similarity">
    <text evidence="1">Belongs to the oxygen-dependent FAD-linked oxidoreductase family.</text>
</comment>
<keyword evidence="8" id="KW-1185">Reference proteome</keyword>
<keyword evidence="5" id="KW-0732">Signal</keyword>
<keyword evidence="3" id="KW-0274">FAD</keyword>
<proteinExistence type="inferred from homology"/>
<dbReference type="GO" id="GO:0004497">
    <property type="term" value="F:monooxygenase activity"/>
    <property type="evidence" value="ECO:0007669"/>
    <property type="project" value="UniProtKB-KW"/>
</dbReference>
<feature type="chain" id="PRO_5020787486" evidence="5">
    <location>
        <begin position="21"/>
        <end position="504"/>
    </location>
</feature>
<sequence length="504" mass="54575">MRSSLTAAAATLLRVTLAHSASSRSDEACAVIASELPGKVAFPNSTQYAISSNYWSDRQAEVHPACFVTPESTEDVSDTVLLLKSIGSPFTVKSGGHTAFEGGSNIQDGITIDLARLNEIKLSPENQTVSVGPGNRWINISEALDPLGLAVVGGRVSDVGVSGLILGGGISFFSGRYGWACDNVRNFEVVLASGDVVNASPESNTDLFWALRGGGGSNFGIITRFDIVAFEQRDVWLNNPLYPLSPSTELIPSFVDLAVYGLSADTDAHSFFVMTYVAELGGYVISNYMYHATPPPTPRGTPVVFDKSASIPGSFMNTTLVANITTHSKNINEGYGGRKAWAGTSVYLREGSKQLLQDLVPLYRQHAEYLLEVAGKTNETVLPLFIYQPITANILEAMQKNGGNALGLATEEGPLVHIQVTTHWETATLNRDVESSTLKLIAQINSMAEDRGLAAEYTYMNYAGRNQDVYAGYGKESHTRLAEIAHKYDPEGIFRDLWKCYFKV</sequence>
<dbReference type="PANTHER" id="PTHR42973">
    <property type="entry name" value="BINDING OXIDOREDUCTASE, PUTATIVE (AFU_ORTHOLOGUE AFUA_1G17690)-RELATED"/>
    <property type="match status" value="1"/>
</dbReference>
<dbReference type="InterPro" id="IPR016166">
    <property type="entry name" value="FAD-bd_PCMH"/>
</dbReference>
<feature type="domain" description="FAD-binding PCMH-type" evidence="6">
    <location>
        <begin position="60"/>
        <end position="232"/>
    </location>
</feature>
<evidence type="ECO:0000256" key="5">
    <source>
        <dbReference type="SAM" id="SignalP"/>
    </source>
</evidence>
<feature type="signal peptide" evidence="5">
    <location>
        <begin position="1"/>
        <end position="20"/>
    </location>
</feature>
<dbReference type="GO" id="GO:0071949">
    <property type="term" value="F:FAD binding"/>
    <property type="evidence" value="ECO:0007669"/>
    <property type="project" value="InterPro"/>
</dbReference>
<dbReference type="PROSITE" id="PS51387">
    <property type="entry name" value="FAD_PCMH"/>
    <property type="match status" value="1"/>
</dbReference>
<dbReference type="InterPro" id="IPR016169">
    <property type="entry name" value="FAD-bd_PCMH_sub2"/>
</dbReference>